<comment type="caution">
    <text evidence="1">The sequence shown here is derived from an EMBL/GenBank/DDBJ whole genome shotgun (WGS) entry which is preliminary data.</text>
</comment>
<evidence type="ECO:0000313" key="1">
    <source>
        <dbReference type="EMBL" id="KUM50498.1"/>
    </source>
</evidence>
<proteinExistence type="predicted"/>
<gene>
    <name evidence="1" type="ORF">ABT39_MTgene341</name>
</gene>
<geneLocation type="mitochondrion" evidence="1"/>
<dbReference type="AlphaFoldDB" id="A0A124GP12"/>
<sequence>MASMKEEIVTRISQLDQNPFWTEQRARVISSYIVTPKGEEYSLATIEKIWRELGAANAQDHYFVKRMLKLRKDYELIGRFY</sequence>
<keyword evidence="1" id="KW-0496">Mitochondrion</keyword>
<dbReference type="EMBL" id="LKAM01000001">
    <property type="protein sequence ID" value="KUM50498.1"/>
    <property type="molecule type" value="Genomic_DNA"/>
</dbReference>
<organism evidence="1">
    <name type="scientific">Picea glauca</name>
    <name type="common">White spruce</name>
    <name type="synonym">Pinus glauca</name>
    <dbReference type="NCBI Taxonomy" id="3330"/>
    <lineage>
        <taxon>Eukaryota</taxon>
        <taxon>Viridiplantae</taxon>
        <taxon>Streptophyta</taxon>
        <taxon>Embryophyta</taxon>
        <taxon>Tracheophyta</taxon>
        <taxon>Spermatophyta</taxon>
        <taxon>Pinopsida</taxon>
        <taxon>Pinidae</taxon>
        <taxon>Conifers I</taxon>
        <taxon>Pinales</taxon>
        <taxon>Pinaceae</taxon>
        <taxon>Picea</taxon>
    </lineage>
</organism>
<protein>
    <submittedName>
        <fullName evidence="1">Uncharacterized protein</fullName>
    </submittedName>
</protein>
<reference evidence="1" key="1">
    <citation type="journal article" date="2015" name="Genome Biol. Evol.">
        <title>Organellar Genomes of White Spruce (Picea glauca): Assembly and Annotation.</title>
        <authorList>
            <person name="Jackman S.D."/>
            <person name="Warren R.L."/>
            <person name="Gibb E.A."/>
            <person name="Vandervalk B.P."/>
            <person name="Mohamadi H."/>
            <person name="Chu J."/>
            <person name="Raymond A."/>
            <person name="Pleasance S."/>
            <person name="Coope R."/>
            <person name="Wildung M.R."/>
            <person name="Ritland C.E."/>
            <person name="Bousquet J."/>
            <person name="Jones S.J."/>
            <person name="Bohlmann J."/>
            <person name="Birol I."/>
        </authorList>
    </citation>
    <scope>NUCLEOTIDE SEQUENCE [LARGE SCALE GENOMIC DNA]</scope>
    <source>
        <tissue evidence="1">Flushing bud</tissue>
    </source>
</reference>
<name>A0A124GP12_PICGL</name>
<accession>A0A124GP12</accession>